<organism evidence="1 2">
    <name type="scientific">Biomphalaria glabrata</name>
    <name type="common">Bloodfluke planorb</name>
    <name type="synonym">Freshwater snail</name>
    <dbReference type="NCBI Taxonomy" id="6526"/>
    <lineage>
        <taxon>Eukaryota</taxon>
        <taxon>Metazoa</taxon>
        <taxon>Spiralia</taxon>
        <taxon>Lophotrochozoa</taxon>
        <taxon>Mollusca</taxon>
        <taxon>Gastropoda</taxon>
        <taxon>Heterobranchia</taxon>
        <taxon>Euthyneura</taxon>
        <taxon>Panpulmonata</taxon>
        <taxon>Hygrophila</taxon>
        <taxon>Lymnaeoidea</taxon>
        <taxon>Planorbidae</taxon>
        <taxon>Biomphalaria</taxon>
    </lineage>
</organism>
<gene>
    <name evidence="2 3" type="primary">LOC129921997</name>
</gene>
<proteinExistence type="predicted"/>
<dbReference type="AlphaFoldDB" id="A0A9W2YG31"/>
<dbReference type="Proteomes" id="UP001165740">
    <property type="component" value="Chromosome 12"/>
</dbReference>
<evidence type="ECO:0000313" key="1">
    <source>
        <dbReference type="Proteomes" id="UP001165740"/>
    </source>
</evidence>
<name>A0A9W2YG31_BIOGL</name>
<dbReference type="GeneID" id="129921997"/>
<reference evidence="2 3" key="1">
    <citation type="submission" date="2025-04" db="UniProtKB">
        <authorList>
            <consortium name="RefSeq"/>
        </authorList>
    </citation>
    <scope>IDENTIFICATION</scope>
</reference>
<accession>A0A9W2YG31</accession>
<dbReference type="RefSeq" id="XP_055861688.1">
    <property type="nucleotide sequence ID" value="XM_056005713.1"/>
</dbReference>
<sequence>MAYAQEEGDRFNTHRIGRLDDIDDYDVCNNFWLSDLKDKGLLFYVNLEETAVLTRLYGSLPSYVGIVGFLSLEKYESSYDFISLHSGRRPRQNVHFFIDRYGDKIMDNMIATYKFHNEHVRTQTKFVIISSSLDLFSDEAVVNGRGRVVELLSPLNPILRDNLDRLFIL</sequence>
<keyword evidence="1" id="KW-1185">Reference proteome</keyword>
<dbReference type="RefSeq" id="XP_055861689.1">
    <property type="nucleotide sequence ID" value="XM_056005714.1"/>
</dbReference>
<protein>
    <submittedName>
        <fullName evidence="2 3">Uncharacterized protein LOC129921997</fullName>
    </submittedName>
</protein>
<dbReference type="OrthoDB" id="10477450at2759"/>
<evidence type="ECO:0000313" key="3">
    <source>
        <dbReference type="RefSeq" id="XP_055861689.1"/>
    </source>
</evidence>
<evidence type="ECO:0000313" key="2">
    <source>
        <dbReference type="RefSeq" id="XP_055861688.1"/>
    </source>
</evidence>